<feature type="transmembrane region" description="Helical" evidence="6">
    <location>
        <begin position="318"/>
        <end position="343"/>
    </location>
</feature>
<comment type="similarity">
    <text evidence="2">Belongs to the autoinducer-2 exporter (AI-2E) (TC 2.A.86) family.</text>
</comment>
<dbReference type="PANTHER" id="PTHR21716:SF4">
    <property type="entry name" value="TRANSMEMBRANE PROTEIN 245"/>
    <property type="match status" value="1"/>
</dbReference>
<dbReference type="Pfam" id="PF01594">
    <property type="entry name" value="AI-2E_transport"/>
    <property type="match status" value="1"/>
</dbReference>
<dbReference type="PANTHER" id="PTHR21716">
    <property type="entry name" value="TRANSMEMBRANE PROTEIN"/>
    <property type="match status" value="1"/>
</dbReference>
<feature type="transmembrane region" description="Helical" evidence="6">
    <location>
        <begin position="239"/>
        <end position="269"/>
    </location>
</feature>
<dbReference type="InterPro" id="IPR002549">
    <property type="entry name" value="AI-2E-like"/>
</dbReference>
<keyword evidence="5 6" id="KW-0472">Membrane</keyword>
<feature type="transmembrane region" description="Helical" evidence="6">
    <location>
        <begin position="159"/>
        <end position="176"/>
    </location>
</feature>
<dbReference type="AlphaFoldDB" id="A0A239L403"/>
<feature type="transmembrane region" description="Helical" evidence="6">
    <location>
        <begin position="60"/>
        <end position="85"/>
    </location>
</feature>
<evidence type="ECO:0000256" key="6">
    <source>
        <dbReference type="SAM" id="Phobius"/>
    </source>
</evidence>
<feature type="transmembrane region" description="Helical" evidence="6">
    <location>
        <begin position="276"/>
        <end position="298"/>
    </location>
</feature>
<dbReference type="Proteomes" id="UP000198284">
    <property type="component" value="Unassembled WGS sequence"/>
</dbReference>
<evidence type="ECO:0000256" key="4">
    <source>
        <dbReference type="ARBA" id="ARBA00022989"/>
    </source>
</evidence>
<dbReference type="OrthoDB" id="106838at2"/>
<keyword evidence="3 6" id="KW-0812">Transmembrane</keyword>
<reference evidence="7 8" key="1">
    <citation type="submission" date="2017-06" db="EMBL/GenBank/DDBJ databases">
        <authorList>
            <person name="Kim H.J."/>
            <person name="Triplett B.A."/>
        </authorList>
    </citation>
    <scope>NUCLEOTIDE SEQUENCE [LARGE SCALE GENOMIC DNA]</scope>
    <source>
        <strain evidence="7 8">U15</strain>
    </source>
</reference>
<proteinExistence type="inferred from homology"/>
<gene>
    <name evidence="7" type="ORF">SAMN06265795_11950</name>
</gene>
<evidence type="ECO:0000256" key="1">
    <source>
        <dbReference type="ARBA" id="ARBA00004141"/>
    </source>
</evidence>
<keyword evidence="4 6" id="KW-1133">Transmembrane helix</keyword>
<dbReference type="GO" id="GO:0016020">
    <property type="term" value="C:membrane"/>
    <property type="evidence" value="ECO:0007669"/>
    <property type="project" value="UniProtKB-SubCell"/>
</dbReference>
<evidence type="ECO:0000256" key="3">
    <source>
        <dbReference type="ARBA" id="ARBA00022692"/>
    </source>
</evidence>
<evidence type="ECO:0000256" key="5">
    <source>
        <dbReference type="ARBA" id="ARBA00023136"/>
    </source>
</evidence>
<evidence type="ECO:0000313" key="8">
    <source>
        <dbReference type="Proteomes" id="UP000198284"/>
    </source>
</evidence>
<evidence type="ECO:0000256" key="2">
    <source>
        <dbReference type="ARBA" id="ARBA00009773"/>
    </source>
</evidence>
<protein>
    <submittedName>
        <fullName evidence="7">Predicted PurR-regulated permease PerM</fullName>
    </submittedName>
</protein>
<dbReference type="EMBL" id="FZOT01000019">
    <property type="protein sequence ID" value="SNT25327.1"/>
    <property type="molecule type" value="Genomic_DNA"/>
</dbReference>
<sequence>MQRDSLYHKVFLLLLLLVSLAFGWILWPFYGAVFWAMVLAILFAPFHRRMLASLHSRKNLAAIATLLLCLVIVILPLTFITSALVQEGVTVYNRIRSGQIDFGVYLQQIMNALPSWLVNILDRFGMTTMVSLRDKLSAGAQQGSQEIAKQALSIGQNTFDFLVSFGIMLYLLFFLLRDGRELAERIRQAVPLHARHKDYLLKKFTTVIRATVKGNIVVAAVQGALGGVMFWILGIQGALLWAVLMAFLSLLPAVGAGLVWLPVAIYFLLTGSIWQGVVLIAFGVLVIGLVDNILRPLLVGKDTQMPDYIVLLSTVGGMALFGLNGFVIGPVIAALFIAVWDLFSRAEEVHEEH</sequence>
<organism evidence="7 8">
    <name type="scientific">Noviherbaspirillum humi</name>
    <dbReference type="NCBI Taxonomy" id="1688639"/>
    <lineage>
        <taxon>Bacteria</taxon>
        <taxon>Pseudomonadati</taxon>
        <taxon>Pseudomonadota</taxon>
        <taxon>Betaproteobacteria</taxon>
        <taxon>Burkholderiales</taxon>
        <taxon>Oxalobacteraceae</taxon>
        <taxon>Noviherbaspirillum</taxon>
    </lineage>
</organism>
<evidence type="ECO:0000313" key="7">
    <source>
        <dbReference type="EMBL" id="SNT25327.1"/>
    </source>
</evidence>
<accession>A0A239L403</accession>
<keyword evidence="8" id="KW-1185">Reference proteome</keyword>
<name>A0A239L403_9BURK</name>
<comment type="subcellular location">
    <subcellularLocation>
        <location evidence="1">Membrane</location>
        <topology evidence="1">Multi-pass membrane protein</topology>
    </subcellularLocation>
</comment>
<feature type="transmembrane region" description="Helical" evidence="6">
    <location>
        <begin position="212"/>
        <end position="233"/>
    </location>
</feature>
<dbReference type="RefSeq" id="WP_089401246.1">
    <property type="nucleotide sequence ID" value="NZ_FZOT01000019.1"/>
</dbReference>